<dbReference type="PANTHER" id="PTHR12818:SF0">
    <property type="entry name" value="TRNA (ADENINE(37)-N6)-METHYLTRANSFERASE"/>
    <property type="match status" value="1"/>
</dbReference>
<evidence type="ECO:0000313" key="6">
    <source>
        <dbReference type="Proteomes" id="UP000010808"/>
    </source>
</evidence>
<dbReference type="HOGENOM" id="CLU_013458_2_0_7"/>
<accession>L0RF23</accession>
<dbReference type="InterPro" id="IPR036414">
    <property type="entry name" value="YaeB_N_sf"/>
</dbReference>
<dbReference type="Gene3D" id="2.40.30.70">
    <property type="entry name" value="YaeB-like"/>
    <property type="match status" value="1"/>
</dbReference>
<dbReference type="PROSITE" id="PS51668">
    <property type="entry name" value="TSAA_2"/>
    <property type="match status" value="1"/>
</dbReference>
<evidence type="ECO:0000256" key="1">
    <source>
        <dbReference type="ARBA" id="ARBA00022691"/>
    </source>
</evidence>
<dbReference type="InterPro" id="IPR023370">
    <property type="entry name" value="TrmO-like_N"/>
</dbReference>
<dbReference type="OrthoDB" id="9804309at2"/>
<dbReference type="Proteomes" id="UP000010808">
    <property type="component" value="Chromosome"/>
</dbReference>
<dbReference type="RefSeq" id="WP_015337398.1">
    <property type="nucleotide sequence ID" value="NC_020055.1"/>
</dbReference>
<dbReference type="SUPFAM" id="SSF118196">
    <property type="entry name" value="YaeB-like"/>
    <property type="match status" value="1"/>
</dbReference>
<dbReference type="PANTHER" id="PTHR12818">
    <property type="entry name" value="TRNA (ADENINE(37)-N6)-METHYLTRANSFERASE"/>
    <property type="match status" value="1"/>
</dbReference>
<dbReference type="PROSITE" id="PS01318">
    <property type="entry name" value="TSAA_1"/>
    <property type="match status" value="1"/>
</dbReference>
<keyword evidence="6" id="KW-1185">Reference proteome</keyword>
<comment type="similarity">
    <text evidence="2">Belongs to the tRNA methyltransferase O family.</text>
</comment>
<name>L0RF23_9BACT</name>
<gene>
    <name evidence="5" type="ORF">DESAM_22533</name>
</gene>
<evidence type="ECO:0000256" key="3">
    <source>
        <dbReference type="SAM" id="MobiDB-lite"/>
    </source>
</evidence>
<dbReference type="InterPro" id="IPR040372">
    <property type="entry name" value="YaeB-like"/>
</dbReference>
<evidence type="ECO:0000259" key="4">
    <source>
        <dbReference type="PROSITE" id="PS51668"/>
    </source>
</evidence>
<dbReference type="Pfam" id="PF01980">
    <property type="entry name" value="TrmO_N"/>
    <property type="match status" value="1"/>
</dbReference>
<organism evidence="5 6">
    <name type="scientific">Maridesulfovibrio hydrothermalis AM13 = DSM 14728</name>
    <dbReference type="NCBI Taxonomy" id="1121451"/>
    <lineage>
        <taxon>Bacteria</taxon>
        <taxon>Pseudomonadati</taxon>
        <taxon>Thermodesulfobacteriota</taxon>
        <taxon>Desulfovibrionia</taxon>
        <taxon>Desulfovibrionales</taxon>
        <taxon>Desulfovibrionaceae</taxon>
        <taxon>Maridesulfovibrio</taxon>
    </lineage>
</organism>
<dbReference type="eggNOG" id="COG1720">
    <property type="taxonomic scope" value="Bacteria"/>
</dbReference>
<dbReference type="PATRIC" id="fig|1121451.3.peg.2746"/>
<dbReference type="CDD" id="cd09281">
    <property type="entry name" value="UPF0066"/>
    <property type="match status" value="1"/>
</dbReference>
<dbReference type="InterPro" id="IPR023368">
    <property type="entry name" value="UPF0066_cons_site"/>
</dbReference>
<dbReference type="EMBL" id="FO203522">
    <property type="protein sequence ID" value="CCO24800.1"/>
    <property type="molecule type" value="Genomic_DNA"/>
</dbReference>
<dbReference type="InterPro" id="IPR036413">
    <property type="entry name" value="YaeB-like_sf"/>
</dbReference>
<keyword evidence="1" id="KW-0949">S-adenosyl-L-methionine</keyword>
<feature type="region of interest" description="Disordered" evidence="3">
    <location>
        <begin position="67"/>
        <end position="97"/>
    </location>
</feature>
<protein>
    <recommendedName>
        <fullName evidence="4">TsaA-like domain-containing protein</fullName>
    </recommendedName>
</protein>
<dbReference type="KEGG" id="dhy:DESAM_22533"/>
<dbReference type="STRING" id="1121451.DESAM_22533"/>
<feature type="domain" description="TsaA-like" evidence="4">
    <location>
        <begin position="5"/>
        <end position="134"/>
    </location>
</feature>
<reference evidence="5 6" key="1">
    <citation type="submission" date="2012-10" db="EMBL/GenBank/DDBJ databases">
        <authorList>
            <person name="Genoscope - CEA"/>
        </authorList>
    </citation>
    <scope>NUCLEOTIDE SEQUENCE [LARGE SCALE GENOMIC DNA]</scope>
    <source>
        <strain evidence="6">AM13 / DSM 14728</strain>
    </source>
</reference>
<proteinExistence type="inferred from homology"/>
<evidence type="ECO:0000256" key="2">
    <source>
        <dbReference type="ARBA" id="ARBA00033753"/>
    </source>
</evidence>
<dbReference type="NCBIfam" id="TIGR00104">
    <property type="entry name" value="tRNA_TsaA"/>
    <property type="match status" value="1"/>
</dbReference>
<dbReference type="AlphaFoldDB" id="L0RF23"/>
<feature type="compositionally biased region" description="Basic and acidic residues" evidence="3">
    <location>
        <begin position="67"/>
        <end position="78"/>
    </location>
</feature>
<sequence length="134" mass="14970">MDTTLKIIGYVRSDFKKRTETPKQGDEGGIEATVEINEEYAEAMQGLTVGLEIVLLTWLHGADRSYKKVHPRGDESKPKRGVFSTRSPDRPNPVGIHPVTITDIDGLKIKVHPLEAIDGTPLVDIKNDYHPKNR</sequence>
<evidence type="ECO:0000313" key="5">
    <source>
        <dbReference type="EMBL" id="CCO24800.1"/>
    </source>
</evidence>